<evidence type="ECO:0000313" key="3">
    <source>
        <dbReference type="Proteomes" id="UP001597119"/>
    </source>
</evidence>
<dbReference type="RefSeq" id="WP_247381307.1">
    <property type="nucleotide sequence ID" value="NZ_JALLGV010000009.1"/>
</dbReference>
<feature type="transmembrane region" description="Helical" evidence="1">
    <location>
        <begin position="12"/>
        <end position="33"/>
    </location>
</feature>
<organism evidence="2 3">
    <name type="scientific">Halorientalis brevis</name>
    <dbReference type="NCBI Taxonomy" id="1126241"/>
    <lineage>
        <taxon>Archaea</taxon>
        <taxon>Methanobacteriati</taxon>
        <taxon>Methanobacteriota</taxon>
        <taxon>Stenosarchaea group</taxon>
        <taxon>Halobacteria</taxon>
        <taxon>Halobacteriales</taxon>
        <taxon>Haloarculaceae</taxon>
        <taxon>Halorientalis</taxon>
    </lineage>
</organism>
<keyword evidence="3" id="KW-1185">Reference proteome</keyword>
<name>A0ABD6CHI1_9EURY</name>
<feature type="transmembrane region" description="Helical" evidence="1">
    <location>
        <begin position="139"/>
        <end position="160"/>
    </location>
</feature>
<proteinExistence type="predicted"/>
<sequence>MAEPPQTLQYLRLTMVCCALSVLAAAQYALLSASWYSLHFIDGTGPALPVEPLYLAIVVVIAAIGAVGVGALYLPNWTVPATLLGLGLGFVLFSLFTWGGYCLTAGQALSQEPTIEFSSKRVHGSISTLAVVLSGDRCGAFFALPPVIAGYLLIGLGLWLDPWTDMTLANVVSAINTRLHKR</sequence>
<accession>A0ABD6CHI1</accession>
<keyword evidence="1" id="KW-0812">Transmembrane</keyword>
<dbReference type="AlphaFoldDB" id="A0ABD6CHI1"/>
<dbReference type="EMBL" id="JBHUDJ010000015">
    <property type="protein sequence ID" value="MFD1589304.1"/>
    <property type="molecule type" value="Genomic_DNA"/>
</dbReference>
<dbReference type="Proteomes" id="UP001597119">
    <property type="component" value="Unassembled WGS sequence"/>
</dbReference>
<evidence type="ECO:0000256" key="1">
    <source>
        <dbReference type="SAM" id="Phobius"/>
    </source>
</evidence>
<protein>
    <submittedName>
        <fullName evidence="2">Uncharacterized protein</fullName>
    </submittedName>
</protein>
<keyword evidence="1" id="KW-0472">Membrane</keyword>
<comment type="caution">
    <text evidence="2">The sequence shown here is derived from an EMBL/GenBank/DDBJ whole genome shotgun (WGS) entry which is preliminary data.</text>
</comment>
<evidence type="ECO:0000313" key="2">
    <source>
        <dbReference type="EMBL" id="MFD1589304.1"/>
    </source>
</evidence>
<feature type="transmembrane region" description="Helical" evidence="1">
    <location>
        <begin position="53"/>
        <end position="74"/>
    </location>
</feature>
<keyword evidence="1" id="KW-1133">Transmembrane helix</keyword>
<feature type="transmembrane region" description="Helical" evidence="1">
    <location>
        <begin position="81"/>
        <end position="101"/>
    </location>
</feature>
<reference evidence="2 3" key="1">
    <citation type="journal article" date="2019" name="Int. J. Syst. Evol. Microbiol.">
        <title>The Global Catalogue of Microorganisms (GCM) 10K type strain sequencing project: providing services to taxonomists for standard genome sequencing and annotation.</title>
        <authorList>
            <consortium name="The Broad Institute Genomics Platform"/>
            <consortium name="The Broad Institute Genome Sequencing Center for Infectious Disease"/>
            <person name="Wu L."/>
            <person name="Ma J."/>
        </authorList>
    </citation>
    <scope>NUCLEOTIDE SEQUENCE [LARGE SCALE GENOMIC DNA]</scope>
    <source>
        <strain evidence="2 3">CGMCC 1.12125</strain>
    </source>
</reference>
<gene>
    <name evidence="2" type="ORF">ACFR9U_20190</name>
</gene>